<name>A0AAD7ZV81_DIPPU</name>
<dbReference type="AlphaFoldDB" id="A0AAD7ZV81"/>
<dbReference type="Proteomes" id="UP001233999">
    <property type="component" value="Unassembled WGS sequence"/>
</dbReference>
<proteinExistence type="predicted"/>
<dbReference type="InterPro" id="IPR035965">
    <property type="entry name" value="PAS-like_dom_sf"/>
</dbReference>
<feature type="chain" id="PRO_5041965825" evidence="1">
    <location>
        <begin position="17"/>
        <end position="135"/>
    </location>
</feature>
<reference evidence="2" key="2">
    <citation type="submission" date="2023-05" db="EMBL/GenBank/DDBJ databases">
        <authorList>
            <person name="Fouks B."/>
        </authorList>
    </citation>
    <scope>NUCLEOTIDE SEQUENCE</scope>
    <source>
        <strain evidence="2">Stay&amp;Tobe</strain>
        <tissue evidence="2">Testes</tissue>
    </source>
</reference>
<feature type="signal peptide" evidence="1">
    <location>
        <begin position="1"/>
        <end position="16"/>
    </location>
</feature>
<evidence type="ECO:0000313" key="2">
    <source>
        <dbReference type="EMBL" id="KAJ9587316.1"/>
    </source>
</evidence>
<organism evidence="2 3">
    <name type="scientific">Diploptera punctata</name>
    <name type="common">Pacific beetle cockroach</name>
    <dbReference type="NCBI Taxonomy" id="6984"/>
    <lineage>
        <taxon>Eukaryota</taxon>
        <taxon>Metazoa</taxon>
        <taxon>Ecdysozoa</taxon>
        <taxon>Arthropoda</taxon>
        <taxon>Hexapoda</taxon>
        <taxon>Insecta</taxon>
        <taxon>Pterygota</taxon>
        <taxon>Neoptera</taxon>
        <taxon>Polyneoptera</taxon>
        <taxon>Dictyoptera</taxon>
        <taxon>Blattodea</taxon>
        <taxon>Blaberoidea</taxon>
        <taxon>Blaberidae</taxon>
        <taxon>Diplopterinae</taxon>
        <taxon>Diploptera</taxon>
    </lineage>
</organism>
<comment type="caution">
    <text evidence="2">The sequence shown here is derived from an EMBL/GenBank/DDBJ whole genome shotgun (WGS) entry which is preliminary data.</text>
</comment>
<dbReference type="SUPFAM" id="SSF55785">
    <property type="entry name" value="PYP-like sensor domain (PAS domain)"/>
    <property type="match status" value="1"/>
</dbReference>
<protein>
    <submittedName>
        <fullName evidence="2">Uncharacterized protein</fullName>
    </submittedName>
</protein>
<dbReference type="EMBL" id="JASPKZ010006453">
    <property type="protein sequence ID" value="KAJ9587316.1"/>
    <property type="molecule type" value="Genomic_DNA"/>
</dbReference>
<gene>
    <name evidence="2" type="ORF">L9F63_019161</name>
</gene>
<feature type="non-terminal residue" evidence="2">
    <location>
        <position position="1"/>
    </location>
</feature>
<keyword evidence="1" id="KW-0732">Signal</keyword>
<evidence type="ECO:0000313" key="3">
    <source>
        <dbReference type="Proteomes" id="UP001233999"/>
    </source>
</evidence>
<sequence length="135" mass="15678">HINCIIFYIGIISVSADSSFLLANAQIVDFPIVYCNESFCKISGYNRAEMAYQVNCARRTRLIYGVVSNPQRGCLDHVRHQQNDFQTSLVNFTNRDLEKFWLPLHTWPSSQEILYLLLTQYKPVKQQIVGFEDLK</sequence>
<feature type="non-terminal residue" evidence="2">
    <location>
        <position position="135"/>
    </location>
</feature>
<evidence type="ECO:0000256" key="1">
    <source>
        <dbReference type="SAM" id="SignalP"/>
    </source>
</evidence>
<dbReference type="Gene3D" id="3.30.450.20">
    <property type="entry name" value="PAS domain"/>
    <property type="match status" value="1"/>
</dbReference>
<keyword evidence="3" id="KW-1185">Reference proteome</keyword>
<reference evidence="2" key="1">
    <citation type="journal article" date="2023" name="IScience">
        <title>Live-bearing cockroach genome reveals convergent evolutionary mechanisms linked to viviparity in insects and beyond.</title>
        <authorList>
            <person name="Fouks B."/>
            <person name="Harrison M.C."/>
            <person name="Mikhailova A.A."/>
            <person name="Marchal E."/>
            <person name="English S."/>
            <person name="Carruthers M."/>
            <person name="Jennings E.C."/>
            <person name="Chiamaka E.L."/>
            <person name="Frigard R.A."/>
            <person name="Pippel M."/>
            <person name="Attardo G.M."/>
            <person name="Benoit J.B."/>
            <person name="Bornberg-Bauer E."/>
            <person name="Tobe S.S."/>
        </authorList>
    </citation>
    <scope>NUCLEOTIDE SEQUENCE</scope>
    <source>
        <strain evidence="2">Stay&amp;Tobe</strain>
    </source>
</reference>
<accession>A0AAD7ZV81</accession>